<dbReference type="AlphaFoldDB" id="M0ZW07"/>
<protein>
    <submittedName>
        <fullName evidence="4">Aldehyde dehydrogenase family 3 member F1</fullName>
    </submittedName>
</protein>
<feature type="domain" description="Aldehyde dehydrogenase" evidence="3">
    <location>
        <begin position="19"/>
        <end position="237"/>
    </location>
</feature>
<gene>
    <name evidence="4" type="primary">LOC102601322</name>
</gene>
<dbReference type="GO" id="GO:0006081">
    <property type="term" value="P:aldehyde metabolic process"/>
    <property type="evidence" value="ECO:0007669"/>
    <property type="project" value="InterPro"/>
</dbReference>
<evidence type="ECO:0000256" key="1">
    <source>
        <dbReference type="ARBA" id="ARBA00009986"/>
    </source>
</evidence>
<evidence type="ECO:0000313" key="4">
    <source>
        <dbReference type="EnsemblPlants" id="PGSC0003DMT400009313"/>
    </source>
</evidence>
<dbReference type="InterPro" id="IPR016162">
    <property type="entry name" value="Ald_DH_N"/>
</dbReference>
<dbReference type="OrthoDB" id="440325at2759"/>
<dbReference type="InterPro" id="IPR012394">
    <property type="entry name" value="Aldehyde_DH_NAD(P)"/>
</dbReference>
<dbReference type="Gramene" id="PGSC0003DMT400009313">
    <property type="protein sequence ID" value="PGSC0003DMT400009313"/>
    <property type="gene ID" value="PGSC0003DMG400003619"/>
</dbReference>
<name>M0ZW07_SOLTU</name>
<dbReference type="EnsemblPlants" id="PGSC0003DMT400009313">
    <property type="protein sequence ID" value="PGSC0003DMT400009313"/>
    <property type="gene ID" value="PGSC0003DMG400003619"/>
</dbReference>
<organism evidence="4 5">
    <name type="scientific">Solanum tuberosum</name>
    <name type="common">Potato</name>
    <dbReference type="NCBI Taxonomy" id="4113"/>
    <lineage>
        <taxon>Eukaryota</taxon>
        <taxon>Viridiplantae</taxon>
        <taxon>Streptophyta</taxon>
        <taxon>Embryophyta</taxon>
        <taxon>Tracheophyta</taxon>
        <taxon>Spermatophyta</taxon>
        <taxon>Magnoliopsida</taxon>
        <taxon>eudicotyledons</taxon>
        <taxon>Gunneridae</taxon>
        <taxon>Pentapetalae</taxon>
        <taxon>asterids</taxon>
        <taxon>lamiids</taxon>
        <taxon>Solanales</taxon>
        <taxon>Solanaceae</taxon>
        <taxon>Solanoideae</taxon>
        <taxon>Solaneae</taxon>
        <taxon>Solanum</taxon>
    </lineage>
</organism>
<dbReference type="PANTHER" id="PTHR43570">
    <property type="entry name" value="ALDEHYDE DEHYDROGENASE"/>
    <property type="match status" value="1"/>
</dbReference>
<evidence type="ECO:0000256" key="2">
    <source>
        <dbReference type="ARBA" id="ARBA00023002"/>
    </source>
</evidence>
<reference evidence="5" key="1">
    <citation type="journal article" date="2011" name="Nature">
        <title>Genome sequence and analysis of the tuber crop potato.</title>
        <authorList>
            <consortium name="The Potato Genome Sequencing Consortium"/>
        </authorList>
    </citation>
    <scope>NUCLEOTIDE SEQUENCE [LARGE SCALE GENOMIC DNA]</scope>
    <source>
        <strain evidence="5">cv. DM1-3 516 R44</strain>
    </source>
</reference>
<reference evidence="4" key="2">
    <citation type="submission" date="2015-06" db="UniProtKB">
        <authorList>
            <consortium name="EnsemblPlants"/>
        </authorList>
    </citation>
    <scope>IDENTIFICATION</scope>
    <source>
        <strain evidence="4">DM1-3 516 R44</strain>
    </source>
</reference>
<dbReference type="Gene3D" id="3.40.605.10">
    <property type="entry name" value="Aldehyde Dehydrogenase, Chain A, domain 1"/>
    <property type="match status" value="1"/>
</dbReference>
<dbReference type="GO" id="GO:0016620">
    <property type="term" value="F:oxidoreductase activity, acting on the aldehyde or oxo group of donors, NAD or NADP as acceptor"/>
    <property type="evidence" value="ECO:0007669"/>
    <property type="project" value="InterPro"/>
</dbReference>
<evidence type="ECO:0000259" key="3">
    <source>
        <dbReference type="Pfam" id="PF00171"/>
    </source>
</evidence>
<evidence type="ECO:0000313" key="5">
    <source>
        <dbReference type="Proteomes" id="UP000011115"/>
    </source>
</evidence>
<dbReference type="ExpressionAtlas" id="M0ZW07">
    <property type="expression patterns" value="baseline and differential"/>
</dbReference>
<comment type="similarity">
    <text evidence="1">Belongs to the aldehyde dehydrogenase family.</text>
</comment>
<dbReference type="SUPFAM" id="SSF53720">
    <property type="entry name" value="ALDH-like"/>
    <property type="match status" value="1"/>
</dbReference>
<keyword evidence="2" id="KW-0560">Oxidoreductase</keyword>
<dbReference type="Gene3D" id="3.40.309.10">
    <property type="entry name" value="Aldehyde Dehydrogenase, Chain A, domain 2"/>
    <property type="match status" value="1"/>
</dbReference>
<dbReference type="InterPro" id="IPR016161">
    <property type="entry name" value="Ald_DH/histidinol_DH"/>
</dbReference>
<dbReference type="Pfam" id="PF00171">
    <property type="entry name" value="Aldedh"/>
    <property type="match status" value="1"/>
</dbReference>
<accession>M0ZW07</accession>
<sequence length="242" mass="26221">MMQYEQAPIPLVLFPARGAVVSEPLGVVLLFVSWNFPISLTLDPAIGAISAGNTIVLKPSELAPKCSSVLANTIPRYLDPEAIKVVEGGQDVSEQLLQLKWDKIFFTGSPRVGRLIMSAAAKHLTPVTLELGGKCPTILDTLSSSYDLQVAVKRIAGGKWGPCNGQACIGIDYVLVETQFAPVLIELLEKIIKTFYGENLKTLGNLARIVNKHHFDRVHNLLKDPKVAASVVYGGSVDEENM</sequence>
<proteinExistence type="inferred from homology"/>
<dbReference type="InterPro" id="IPR016163">
    <property type="entry name" value="Ald_DH_C"/>
</dbReference>
<dbReference type="PANTHER" id="PTHR43570:SF17">
    <property type="entry name" value="ALDEHYDE DEHYDROGENASE FAMILY 3 MEMBER F1"/>
    <property type="match status" value="1"/>
</dbReference>
<dbReference type="Proteomes" id="UP000011115">
    <property type="component" value="Unassembled WGS sequence"/>
</dbReference>
<dbReference type="HOGENOM" id="CLU_005391_3_4_1"/>
<keyword evidence="5" id="KW-1185">Reference proteome</keyword>
<dbReference type="InterPro" id="IPR015590">
    <property type="entry name" value="Aldehyde_DH_dom"/>
</dbReference>